<protein>
    <submittedName>
        <fullName evidence="1">Uncharacterized protein</fullName>
    </submittedName>
</protein>
<sequence>MTAFSKAHALNVVRRVYGPDRAESLAERLPDRIDLHNAAHAKLLSELGLTADDLFNALGAEL</sequence>
<proteinExistence type="predicted"/>
<name>A0ABS4TQC2_9PSEU</name>
<dbReference type="RefSeq" id="WP_209643654.1">
    <property type="nucleotide sequence ID" value="NZ_JAGINW010000001.1"/>
</dbReference>
<accession>A0ABS4TQC2</accession>
<reference evidence="1 2" key="1">
    <citation type="submission" date="2021-03" db="EMBL/GenBank/DDBJ databases">
        <title>Sequencing the genomes of 1000 actinobacteria strains.</title>
        <authorList>
            <person name="Klenk H.-P."/>
        </authorList>
    </citation>
    <scope>NUCLEOTIDE SEQUENCE [LARGE SCALE GENOMIC DNA]</scope>
    <source>
        <strain evidence="1 2">DSM 46670</strain>
    </source>
</reference>
<organism evidence="1 2">
    <name type="scientific">Kibdelosporangium banguiense</name>
    <dbReference type="NCBI Taxonomy" id="1365924"/>
    <lineage>
        <taxon>Bacteria</taxon>
        <taxon>Bacillati</taxon>
        <taxon>Actinomycetota</taxon>
        <taxon>Actinomycetes</taxon>
        <taxon>Pseudonocardiales</taxon>
        <taxon>Pseudonocardiaceae</taxon>
        <taxon>Kibdelosporangium</taxon>
    </lineage>
</organism>
<gene>
    <name evidence="1" type="ORF">JOF56_006990</name>
</gene>
<dbReference type="EMBL" id="JAGINW010000001">
    <property type="protein sequence ID" value="MBP2326605.1"/>
    <property type="molecule type" value="Genomic_DNA"/>
</dbReference>
<dbReference type="Proteomes" id="UP001519332">
    <property type="component" value="Unassembled WGS sequence"/>
</dbReference>
<evidence type="ECO:0000313" key="1">
    <source>
        <dbReference type="EMBL" id="MBP2326605.1"/>
    </source>
</evidence>
<keyword evidence="2" id="KW-1185">Reference proteome</keyword>
<comment type="caution">
    <text evidence="1">The sequence shown here is derived from an EMBL/GenBank/DDBJ whole genome shotgun (WGS) entry which is preliminary data.</text>
</comment>
<evidence type="ECO:0000313" key="2">
    <source>
        <dbReference type="Proteomes" id="UP001519332"/>
    </source>
</evidence>